<dbReference type="Gene3D" id="2.60.120.620">
    <property type="entry name" value="q2cbj1_9rhob like domain"/>
    <property type="match status" value="1"/>
</dbReference>
<protein>
    <recommendedName>
        <fullName evidence="3">2OG-Fe dioxygenase family protein</fullName>
    </recommendedName>
</protein>
<dbReference type="InterPro" id="IPR018724">
    <property type="entry name" value="2OG-Fe_dioxygenase"/>
</dbReference>
<dbReference type="GO" id="GO:0051213">
    <property type="term" value="F:dioxygenase activity"/>
    <property type="evidence" value="ECO:0007669"/>
    <property type="project" value="InterPro"/>
</dbReference>
<dbReference type="EMBL" id="QTSU01000005">
    <property type="protein sequence ID" value="RDZ26107.1"/>
    <property type="molecule type" value="Genomic_DNA"/>
</dbReference>
<gene>
    <name evidence="1" type="ORF">DX914_19845</name>
</gene>
<organism evidence="1 2">
    <name type="scientific">Lysobacter silvisoli</name>
    <dbReference type="NCBI Taxonomy" id="2293254"/>
    <lineage>
        <taxon>Bacteria</taxon>
        <taxon>Pseudomonadati</taxon>
        <taxon>Pseudomonadota</taxon>
        <taxon>Gammaproteobacteria</taxon>
        <taxon>Lysobacterales</taxon>
        <taxon>Lysobacteraceae</taxon>
        <taxon>Lysobacter</taxon>
    </lineage>
</organism>
<dbReference type="AlphaFoldDB" id="A0A371JWZ1"/>
<accession>A0A371JWZ1</accession>
<name>A0A371JWZ1_9GAMM</name>
<dbReference type="Pfam" id="PF10014">
    <property type="entry name" value="2OG-Fe_Oxy_2"/>
    <property type="match status" value="1"/>
</dbReference>
<evidence type="ECO:0000313" key="2">
    <source>
        <dbReference type="Proteomes" id="UP000264492"/>
    </source>
</evidence>
<proteinExistence type="predicted"/>
<dbReference type="OrthoDB" id="6681382at2"/>
<evidence type="ECO:0000313" key="1">
    <source>
        <dbReference type="EMBL" id="RDZ26107.1"/>
    </source>
</evidence>
<evidence type="ECO:0008006" key="3">
    <source>
        <dbReference type="Google" id="ProtNLM"/>
    </source>
</evidence>
<comment type="caution">
    <text evidence="1">The sequence shown here is derived from an EMBL/GenBank/DDBJ whole genome shotgun (WGS) entry which is preliminary data.</text>
</comment>
<reference evidence="1 2" key="1">
    <citation type="submission" date="2018-08" db="EMBL/GenBank/DDBJ databases">
        <title>Lysobacter sp. zong2l5, whole genome shotgun sequence.</title>
        <authorList>
            <person name="Zhang X."/>
            <person name="Feng G."/>
            <person name="Zhu H."/>
        </authorList>
    </citation>
    <scope>NUCLEOTIDE SEQUENCE [LARGE SCALE GENOMIC DNA]</scope>
    <source>
        <strain evidence="2">zong2l5</strain>
    </source>
</reference>
<dbReference type="Proteomes" id="UP000264492">
    <property type="component" value="Unassembled WGS sequence"/>
</dbReference>
<dbReference type="RefSeq" id="WP_115862090.1">
    <property type="nucleotide sequence ID" value="NZ_QTSU01000005.1"/>
</dbReference>
<keyword evidence="2" id="KW-1185">Reference proteome</keyword>
<sequence>MNSGVTDTVQALESGLQHDGFRFVEAVTMRELLEAERPLADWTAFADSWNDLGPDNYLARHGRERRRRYAVYSAGPDGEIRREAHQPHYQSLDYNSLQGDIERWFEPIAANIGEGESLRRILAFCHGFFGALAPAISGWHIEVHQFRIEARPGQAGEPTPEGVHRDGVDYVLVLLIDRQNIVSGTTTIHSGDGRELGSFTLTTPLDAALVDDSRVFHGVTAVTPQDPILPAHRDVLVVTLRARDSSAPR</sequence>